<sequence>MGPDNLSASRMLQSLPASPILKDTLSDVSPNMAQSLPASPINGLDDLPTTPLETCKDLQNSASKVLINGAPPFKAFKKRRSTKVSQVSNGIARSYSTGGFPTPKEDVSVPDSEEHETYLADLQPILRTNSNVSTRSLMSMKSTRSLPVTSSRTLRLGSVLEPRSREDLTEVSPPRTTRMGSVLIPNSRVQGGIVALEEISPSHEKKLGSLLKPSQNLKKDKVPFSPRIGSLLVPPTQASTSESFSVDVCKAQKLGSMLVPPPCDEVEVEIENHLHHIDTIEKENQIRSLLPKVQSVTTRTGRSASRTTAYVQSDNVSQFEKRFQERERRILENNDEYFMIDRWTSPWRHTDHELASKLEQREKRQNFLSNNYVLKTKGINAVEVASTFRKRIRANRPYPNITQQWKISFEERSAGHSGFYDLDYIEFYEATVTGTVGNLLDKIPWEHRNVPRNFFRSYEQSNFFGSIIRRRLSKRIFQPVCHPKSMLMPMEDAIPEDGEWLEDWYTTWEAKRSDTNNLVKHFDNDYDDKTLFSSMTGSTSIPSTLGGGTSASVSRMTSSSGPGSRVSGSVAFGIMSSLEDSTEIIADIQKLDPPEVGTLNTVCLAIGESSSRVTWEYTSSLRKSRWRRKFFPRNTFPY</sequence>
<protein>
    <submittedName>
        <fullName evidence="2">Uncharacterized protein</fullName>
    </submittedName>
</protein>
<accession>A0A7S1FU36</accession>
<name>A0A7S1FU36_9STRA</name>
<evidence type="ECO:0000256" key="1">
    <source>
        <dbReference type="SAM" id="MobiDB-lite"/>
    </source>
</evidence>
<dbReference type="AlphaFoldDB" id="A0A7S1FU36"/>
<gene>
    <name evidence="2" type="ORF">CHYS00102_LOCUS15473</name>
</gene>
<proteinExistence type="predicted"/>
<dbReference type="EMBL" id="HBFR01021469">
    <property type="protein sequence ID" value="CAD8888275.1"/>
    <property type="molecule type" value="Transcribed_RNA"/>
</dbReference>
<evidence type="ECO:0000313" key="2">
    <source>
        <dbReference type="EMBL" id="CAD8888275.1"/>
    </source>
</evidence>
<feature type="compositionally biased region" description="Low complexity" evidence="1">
    <location>
        <begin position="550"/>
        <end position="565"/>
    </location>
</feature>
<feature type="region of interest" description="Disordered" evidence="1">
    <location>
        <begin position="542"/>
        <end position="565"/>
    </location>
</feature>
<reference evidence="2" key="1">
    <citation type="submission" date="2021-01" db="EMBL/GenBank/DDBJ databases">
        <authorList>
            <person name="Corre E."/>
            <person name="Pelletier E."/>
            <person name="Niang G."/>
            <person name="Scheremetjew M."/>
            <person name="Finn R."/>
            <person name="Kale V."/>
            <person name="Holt S."/>
            <person name="Cochrane G."/>
            <person name="Meng A."/>
            <person name="Brown T."/>
            <person name="Cohen L."/>
        </authorList>
    </citation>
    <scope>NUCLEOTIDE SEQUENCE</scope>
    <source>
        <strain evidence="2">308</strain>
    </source>
</reference>
<feature type="region of interest" description="Disordered" evidence="1">
    <location>
        <begin position="156"/>
        <end position="180"/>
    </location>
</feature>
<organism evidence="2">
    <name type="scientific">Corethron hystrix</name>
    <dbReference type="NCBI Taxonomy" id="216773"/>
    <lineage>
        <taxon>Eukaryota</taxon>
        <taxon>Sar</taxon>
        <taxon>Stramenopiles</taxon>
        <taxon>Ochrophyta</taxon>
        <taxon>Bacillariophyta</taxon>
        <taxon>Coscinodiscophyceae</taxon>
        <taxon>Corethrophycidae</taxon>
        <taxon>Corethrales</taxon>
        <taxon>Corethraceae</taxon>
        <taxon>Corethron</taxon>
    </lineage>
</organism>